<gene>
    <name evidence="2" type="ORF">P167DRAFT_534110</name>
</gene>
<name>A0A3N4KUK5_9PEZI</name>
<evidence type="ECO:0000259" key="1">
    <source>
        <dbReference type="Pfam" id="PF12937"/>
    </source>
</evidence>
<reference evidence="2 3" key="1">
    <citation type="journal article" date="2018" name="Nat. Ecol. Evol.">
        <title>Pezizomycetes genomes reveal the molecular basis of ectomycorrhizal truffle lifestyle.</title>
        <authorList>
            <person name="Murat C."/>
            <person name="Payen T."/>
            <person name="Noel B."/>
            <person name="Kuo A."/>
            <person name="Morin E."/>
            <person name="Chen J."/>
            <person name="Kohler A."/>
            <person name="Krizsan K."/>
            <person name="Balestrini R."/>
            <person name="Da Silva C."/>
            <person name="Montanini B."/>
            <person name="Hainaut M."/>
            <person name="Levati E."/>
            <person name="Barry K.W."/>
            <person name="Belfiori B."/>
            <person name="Cichocki N."/>
            <person name="Clum A."/>
            <person name="Dockter R.B."/>
            <person name="Fauchery L."/>
            <person name="Guy J."/>
            <person name="Iotti M."/>
            <person name="Le Tacon F."/>
            <person name="Lindquist E.A."/>
            <person name="Lipzen A."/>
            <person name="Malagnac F."/>
            <person name="Mello A."/>
            <person name="Molinier V."/>
            <person name="Miyauchi S."/>
            <person name="Poulain J."/>
            <person name="Riccioni C."/>
            <person name="Rubini A."/>
            <person name="Sitrit Y."/>
            <person name="Splivallo R."/>
            <person name="Traeger S."/>
            <person name="Wang M."/>
            <person name="Zifcakova L."/>
            <person name="Wipf D."/>
            <person name="Zambonelli A."/>
            <person name="Paolocci F."/>
            <person name="Nowrousian M."/>
            <person name="Ottonello S."/>
            <person name="Baldrian P."/>
            <person name="Spatafora J.W."/>
            <person name="Henrissat B."/>
            <person name="Nagy L.G."/>
            <person name="Aury J.M."/>
            <person name="Wincker P."/>
            <person name="Grigoriev I.V."/>
            <person name="Bonfante P."/>
            <person name="Martin F.M."/>
        </authorList>
    </citation>
    <scope>NUCLEOTIDE SEQUENCE [LARGE SCALE GENOMIC DNA]</scope>
    <source>
        <strain evidence="2 3">CCBAS932</strain>
    </source>
</reference>
<keyword evidence="3" id="KW-1185">Reference proteome</keyword>
<evidence type="ECO:0000313" key="2">
    <source>
        <dbReference type="EMBL" id="RPB14263.1"/>
    </source>
</evidence>
<dbReference type="OrthoDB" id="5345498at2759"/>
<proteinExistence type="predicted"/>
<dbReference type="Proteomes" id="UP000277580">
    <property type="component" value="Unassembled WGS sequence"/>
</dbReference>
<dbReference type="InterPro" id="IPR001810">
    <property type="entry name" value="F-box_dom"/>
</dbReference>
<protein>
    <recommendedName>
        <fullName evidence="1">F-box domain-containing protein</fullName>
    </recommendedName>
</protein>
<organism evidence="2 3">
    <name type="scientific">Morchella conica CCBAS932</name>
    <dbReference type="NCBI Taxonomy" id="1392247"/>
    <lineage>
        <taxon>Eukaryota</taxon>
        <taxon>Fungi</taxon>
        <taxon>Dikarya</taxon>
        <taxon>Ascomycota</taxon>
        <taxon>Pezizomycotina</taxon>
        <taxon>Pezizomycetes</taxon>
        <taxon>Pezizales</taxon>
        <taxon>Morchellaceae</taxon>
        <taxon>Morchella</taxon>
    </lineage>
</organism>
<feature type="domain" description="F-box" evidence="1">
    <location>
        <begin position="4"/>
        <end position="39"/>
    </location>
</feature>
<dbReference type="Gene3D" id="1.20.1280.50">
    <property type="match status" value="1"/>
</dbReference>
<dbReference type="Pfam" id="PF12937">
    <property type="entry name" value="F-box-like"/>
    <property type="match status" value="1"/>
</dbReference>
<dbReference type="InParanoid" id="A0A3N4KUK5"/>
<dbReference type="AlphaFoldDB" id="A0A3N4KUK5"/>
<dbReference type="InterPro" id="IPR036047">
    <property type="entry name" value="F-box-like_dom_sf"/>
</dbReference>
<dbReference type="SUPFAM" id="SSF81383">
    <property type="entry name" value="F-box domain"/>
    <property type="match status" value="1"/>
</dbReference>
<accession>A0A3N4KUK5</accession>
<evidence type="ECO:0000313" key="3">
    <source>
        <dbReference type="Proteomes" id="UP000277580"/>
    </source>
</evidence>
<sequence length="532" mass="60870">MSDLLPLHIALHLVPYLTPRDIARCQKVCRSWHATFTCPSLLSAALRTHFPRAYEVRTRAIQNPSSFSTISARYNALQSGIPQQELHFPIKKSRRDAYIWTFSSDLLVYQSSHFPKATLSLVYFDPTPGGRKVKTGKIELEDLSRLVVRLKVCSDVLVVERSEEVIEMGRSRFFTSTECYRLNYNEDGDELKATMMCTIDTFEFLYIDYSYQILSDLSRCYYAAYSRSSSGGERQLCVWDVATGDVVKTVPSGSLEGMGLMVELLLIGDKVVVVGDDKRNNNFRRWLYYQGDWGYISHFRVFEIVNESSNDPVGGFVGRKKAECPKESRISTTPFKVSRRKEEEEEEVAIILWELEDKTNNATAHHYTLATSTSSPSSPNPITSPLAPTYQYRLDQSNDSLSCLDTPIGFKKTSPFVVKSKEALSFDMDFTGQNEEFLDTRLMLYNLRIQSFYPSADVPGVMELDWETKLKDRDDKKKERKIYSTDRNVSYRNIHVQMDVAGDERMSAFLESMVTGMELVMVVWDQPFKIGT</sequence>
<dbReference type="EMBL" id="ML119118">
    <property type="protein sequence ID" value="RPB14263.1"/>
    <property type="molecule type" value="Genomic_DNA"/>
</dbReference>